<evidence type="ECO:0000313" key="3">
    <source>
        <dbReference type="Proteomes" id="UP000245959"/>
    </source>
</evidence>
<name>A0A2U1A8E5_9BACT</name>
<proteinExistence type="predicted"/>
<feature type="transmembrane region" description="Helical" evidence="1">
    <location>
        <begin position="89"/>
        <end position="109"/>
    </location>
</feature>
<evidence type="ECO:0000313" key="2">
    <source>
        <dbReference type="EMBL" id="PVY29080.1"/>
    </source>
</evidence>
<reference evidence="2 3" key="1">
    <citation type="submission" date="2018-04" db="EMBL/GenBank/DDBJ databases">
        <title>Genomic Encyclopedia of Type Strains, Phase IV (KMG-IV): sequencing the most valuable type-strain genomes for metagenomic binning, comparative biology and taxonomic classification.</title>
        <authorList>
            <person name="Goeker M."/>
        </authorList>
    </citation>
    <scope>NUCLEOTIDE SEQUENCE [LARGE SCALE GENOMIC DNA]</scope>
    <source>
        <strain evidence="2 3">DSM 14823</strain>
    </source>
</reference>
<dbReference type="AlphaFoldDB" id="A0A2U1A8E5"/>
<keyword evidence="1" id="KW-0812">Transmembrane</keyword>
<dbReference type="RefSeq" id="WP_116886127.1">
    <property type="nucleotide sequence ID" value="NZ_CABMMC010000079.1"/>
</dbReference>
<protein>
    <submittedName>
        <fullName evidence="2">Uncharacterized protein</fullName>
    </submittedName>
</protein>
<dbReference type="EMBL" id="QEKH01000071">
    <property type="protein sequence ID" value="PVY29080.1"/>
    <property type="molecule type" value="Genomic_DNA"/>
</dbReference>
<keyword evidence="3" id="KW-1185">Reference proteome</keyword>
<keyword evidence="1" id="KW-0472">Membrane</keyword>
<organism evidence="2 3">
    <name type="scientific">Victivallis vadensis</name>
    <dbReference type="NCBI Taxonomy" id="172901"/>
    <lineage>
        <taxon>Bacteria</taxon>
        <taxon>Pseudomonadati</taxon>
        <taxon>Lentisphaerota</taxon>
        <taxon>Lentisphaeria</taxon>
        <taxon>Victivallales</taxon>
        <taxon>Victivallaceae</taxon>
        <taxon>Victivallis</taxon>
    </lineage>
</organism>
<dbReference type="Proteomes" id="UP000245959">
    <property type="component" value="Unassembled WGS sequence"/>
</dbReference>
<accession>A0A2U1A8E5</accession>
<comment type="caution">
    <text evidence="2">The sequence shown here is derived from an EMBL/GenBank/DDBJ whole genome shotgun (WGS) entry which is preliminary data.</text>
</comment>
<keyword evidence="1" id="KW-1133">Transmembrane helix</keyword>
<dbReference type="GeneID" id="78297394"/>
<sequence>MASVGSLLSSLWDKVKEGFDFLIQSLVDGLQWLCDMAVSLITSGYNWVKDDVFTPAYESIVKNPFGNVTFLDSTYMSWVNYFLPLSETLHILVILLGVWLAVLALKIIVKLIPTVY</sequence>
<gene>
    <name evidence="2" type="ORF">C8D82_1712</name>
</gene>
<evidence type="ECO:0000256" key="1">
    <source>
        <dbReference type="SAM" id="Phobius"/>
    </source>
</evidence>